<dbReference type="Proteomes" id="UP000594464">
    <property type="component" value="Chromosome"/>
</dbReference>
<proteinExistence type="predicted"/>
<reference evidence="2" key="1">
    <citation type="submission" date="2020-02" db="EMBL/GenBank/DDBJ databases">
        <title>Genomic and physiological characterization of two novel Nitrospinaceae genera.</title>
        <authorList>
            <person name="Mueller A.J."/>
            <person name="Jung M.-Y."/>
            <person name="Strachan C.R."/>
            <person name="Herbold C.W."/>
            <person name="Kirkegaard R.H."/>
            <person name="Daims H."/>
        </authorList>
    </citation>
    <scope>NUCLEOTIDE SEQUENCE [LARGE SCALE GENOMIC DNA]</scope>
</reference>
<accession>A0A7T0G2L5</accession>
<sequence length="48" mass="5275">MAHLILLFKPLGATITFLILSCGRCPLGLWAMSTPPHPALSPKEERVF</sequence>
<name>A0A7T0G2L5_9BACT</name>
<dbReference type="EMBL" id="CP048620">
    <property type="protein sequence ID" value="QPJ64470.1"/>
    <property type="molecule type" value="Genomic_DNA"/>
</dbReference>
<dbReference type="AlphaFoldDB" id="A0A7T0G2L5"/>
<evidence type="ECO:0000313" key="1">
    <source>
        <dbReference type="EMBL" id="QPJ64470.1"/>
    </source>
</evidence>
<organism evidence="1 2">
    <name type="scientific">Candidatus Nitrohelix vancouverensis</name>
    <dbReference type="NCBI Taxonomy" id="2705534"/>
    <lineage>
        <taxon>Bacteria</taxon>
        <taxon>Pseudomonadati</taxon>
        <taxon>Nitrospinota/Tectimicrobiota group</taxon>
        <taxon>Nitrospinota</taxon>
        <taxon>Nitrospinia</taxon>
        <taxon>Nitrospinales</taxon>
        <taxon>Nitrospinaceae</taxon>
        <taxon>Candidatus Nitrohelix</taxon>
    </lineage>
</organism>
<gene>
    <name evidence="1" type="ORF">G3M78_03280</name>
</gene>
<protein>
    <submittedName>
        <fullName evidence="1">Uncharacterized protein</fullName>
    </submittedName>
</protein>
<evidence type="ECO:0000313" key="2">
    <source>
        <dbReference type="Proteomes" id="UP000594464"/>
    </source>
</evidence>
<dbReference type="KEGG" id="nva:G3M78_03280"/>